<dbReference type="PROSITE" id="PS00022">
    <property type="entry name" value="EGF_1"/>
    <property type="match status" value="1"/>
</dbReference>
<feature type="compositionally biased region" description="Basic and acidic residues" evidence="5">
    <location>
        <begin position="117"/>
        <end position="140"/>
    </location>
</feature>
<dbReference type="PANTHER" id="PTHR11062:SF376">
    <property type="entry name" value="EXOSTOSIN FAMILY PROTEIN"/>
    <property type="match status" value="1"/>
</dbReference>
<dbReference type="Pfam" id="PF03016">
    <property type="entry name" value="Exostosin_GT47"/>
    <property type="match status" value="1"/>
</dbReference>
<keyword evidence="4" id="KW-1015">Disulfide bond</keyword>
<comment type="caution">
    <text evidence="7">The sequence shown here is derived from an EMBL/GenBank/DDBJ whole genome shotgun (WGS) entry which is preliminary data.</text>
</comment>
<comment type="subcellular location">
    <subcellularLocation>
        <location evidence="1">Golgi apparatus membrane</location>
        <topology evidence="1">Single-pass type II membrane protein</topology>
    </subcellularLocation>
</comment>
<protein>
    <recommendedName>
        <fullName evidence="6">EGF-like domain-containing protein</fullName>
    </recommendedName>
</protein>
<dbReference type="InterPro" id="IPR004263">
    <property type="entry name" value="Exostosin"/>
</dbReference>
<dbReference type="GO" id="GO:0016757">
    <property type="term" value="F:glycosyltransferase activity"/>
    <property type="evidence" value="ECO:0007669"/>
    <property type="project" value="InterPro"/>
</dbReference>
<keyword evidence="8" id="KW-1185">Reference proteome</keyword>
<feature type="disulfide bond" evidence="4">
    <location>
        <begin position="247"/>
        <end position="256"/>
    </location>
</feature>
<gene>
    <name evidence="7" type="ORF">CYMTET_5023</name>
</gene>
<dbReference type="SMART" id="SM00181">
    <property type="entry name" value="EGF"/>
    <property type="match status" value="3"/>
</dbReference>
<dbReference type="Gene3D" id="2.170.300.10">
    <property type="entry name" value="Tie2 ligand-binding domain superfamily"/>
    <property type="match status" value="1"/>
</dbReference>
<evidence type="ECO:0000256" key="3">
    <source>
        <dbReference type="ARBA" id="ARBA00023034"/>
    </source>
</evidence>
<keyword evidence="4" id="KW-0245">EGF-like domain</keyword>
<feature type="compositionally biased region" description="Basic and acidic residues" evidence="5">
    <location>
        <begin position="99"/>
        <end position="109"/>
    </location>
</feature>
<evidence type="ECO:0000256" key="5">
    <source>
        <dbReference type="SAM" id="MobiDB-lite"/>
    </source>
</evidence>
<evidence type="ECO:0000313" key="7">
    <source>
        <dbReference type="EMBL" id="KAK3287470.1"/>
    </source>
</evidence>
<dbReference type="PROSITE" id="PS50026">
    <property type="entry name" value="EGF_3"/>
    <property type="match status" value="1"/>
</dbReference>
<accession>A0AAE0H011</accession>
<dbReference type="InterPro" id="IPR040911">
    <property type="entry name" value="Exostosin_GT47"/>
</dbReference>
<proteinExistence type="inferred from homology"/>
<keyword evidence="3" id="KW-0333">Golgi apparatus</keyword>
<dbReference type="Proteomes" id="UP001190700">
    <property type="component" value="Unassembled WGS sequence"/>
</dbReference>
<dbReference type="InterPro" id="IPR000742">
    <property type="entry name" value="EGF"/>
</dbReference>
<feature type="disulfide bond" evidence="4">
    <location>
        <begin position="228"/>
        <end position="238"/>
    </location>
</feature>
<name>A0AAE0H011_9CHLO</name>
<evidence type="ECO:0000313" key="8">
    <source>
        <dbReference type="Proteomes" id="UP001190700"/>
    </source>
</evidence>
<evidence type="ECO:0000256" key="1">
    <source>
        <dbReference type="ARBA" id="ARBA00004323"/>
    </source>
</evidence>
<organism evidence="7 8">
    <name type="scientific">Cymbomonas tetramitiformis</name>
    <dbReference type="NCBI Taxonomy" id="36881"/>
    <lineage>
        <taxon>Eukaryota</taxon>
        <taxon>Viridiplantae</taxon>
        <taxon>Chlorophyta</taxon>
        <taxon>Pyramimonadophyceae</taxon>
        <taxon>Pyramimonadales</taxon>
        <taxon>Pyramimonadaceae</taxon>
        <taxon>Cymbomonas</taxon>
    </lineage>
</organism>
<feature type="domain" description="EGF-like" evidence="6">
    <location>
        <begin position="224"/>
        <end position="257"/>
    </location>
</feature>
<dbReference type="AlphaFoldDB" id="A0AAE0H011"/>
<comment type="similarity">
    <text evidence="2">Belongs to the glycosyltransferase 47 family.</text>
</comment>
<feature type="compositionally biased region" description="Basic and acidic residues" evidence="5">
    <location>
        <begin position="185"/>
        <end position="218"/>
    </location>
</feature>
<reference evidence="7 8" key="1">
    <citation type="journal article" date="2015" name="Genome Biol. Evol.">
        <title>Comparative Genomics of a Bacterivorous Green Alga Reveals Evolutionary Causalities and Consequences of Phago-Mixotrophic Mode of Nutrition.</title>
        <authorList>
            <person name="Burns J.A."/>
            <person name="Paasch A."/>
            <person name="Narechania A."/>
            <person name="Kim E."/>
        </authorList>
    </citation>
    <scope>NUCLEOTIDE SEQUENCE [LARGE SCALE GENOMIC DNA]</scope>
    <source>
        <strain evidence="7 8">PLY_AMNH</strain>
    </source>
</reference>
<dbReference type="GO" id="GO:0000139">
    <property type="term" value="C:Golgi membrane"/>
    <property type="evidence" value="ECO:0007669"/>
    <property type="project" value="UniProtKB-SubCell"/>
</dbReference>
<evidence type="ECO:0000256" key="4">
    <source>
        <dbReference type="PROSITE-ProRule" id="PRU00076"/>
    </source>
</evidence>
<evidence type="ECO:0000256" key="2">
    <source>
        <dbReference type="ARBA" id="ARBA00010271"/>
    </source>
</evidence>
<sequence length="969" mass="106193">MILLSTLAPTVSCSRTLQQSLNYRLRQASAGQSQVTDQAERAKHINPARGGAPKRGRPPLPPLSREVTHTDGHTRPSGGEAEAPPDLKAAEVQQQNIQDLRHRREEAKKAAAVAESHSLDQTESRKAEVAHQERLQRGEGRAPPYWLMGRPRQQRARSRSANNEESPAPQGVSEPDRSAPQALKRFMERTEEAAEREAKNELERWSEAERRLAEDGKAKGQPAHGKGCPKGCEGRGTCQQDVGRCDCPPHLTGAACESPARPNCVVRKGYELRCDLPSLPCECYLDCIASLGRVGAAVPPFCFNVSTSAVLLTGEESLLNAPIVPVHQGKLEEYHDAQPATRRSVSQCVLSAEQTCVRAPWATAPQHPTNQSQNSCADPGCVAELRKVHAALRASSYIANTNETAYRWDGPLGHLRKNLNGGCNSPSCGGDGICVHGRCRCGQGFELIGHECQPASGAPPRCLGGCSERGVCSAGTCVCHLRFYGSDCSLSAGPGGAELLWGKAPRRRAAIPSPRIYVYHLPPRFNTYLLPPSSYRIAADARLASVFLLDRLLGSKHRTSNASEAEYFFLGLPMAGFLDSAGVEEAIRYVREVYPYWNKTEGADHILVATDDEGGCSGEAMSTLGKRAIRLAYFGYHGANQLASQSNNSERCFRPGKDIVIPSMDDFTTEAKLAWESQEPGNATAAARRSVILQFAGEIVGSNIKKVAVDGGAEMVTKQLNVRQAVYSRFRKFPGFEIGPPSDQNQNFYRMQRSKFCLAPAGRMGHWGRRVAEAALLGCVPIIIQDDYEQPFERYLPYERFSVRVKEADVRKLPEILNSIPRDKYQSLSHELACVASRFYWGSIFGSFREELEGKHDAFATLMALLQSRLRTQPVNGSVITPSQSPTLIKGSLCLRGQGALGMNVHSSPKQASFLQYPTYQAWMKYTSKGNSWSVWNSFLPPGGAVCRHKRSSDRPCDANATVFDQDTE</sequence>
<dbReference type="PANTHER" id="PTHR11062">
    <property type="entry name" value="EXOSTOSIN HEPARAN SULFATE GLYCOSYLTRANSFERASE -RELATED"/>
    <property type="match status" value="1"/>
</dbReference>
<evidence type="ECO:0000259" key="6">
    <source>
        <dbReference type="PROSITE" id="PS50026"/>
    </source>
</evidence>
<feature type="region of interest" description="Disordered" evidence="5">
    <location>
        <begin position="29"/>
        <end position="228"/>
    </location>
</feature>
<dbReference type="EMBL" id="LGRX02000834">
    <property type="protein sequence ID" value="KAK3287470.1"/>
    <property type="molecule type" value="Genomic_DNA"/>
</dbReference>
<comment type="caution">
    <text evidence="4">Lacks conserved residue(s) required for the propagation of feature annotation.</text>
</comment>